<gene>
    <name evidence="3" type="ORF">IWW39_002920</name>
</gene>
<evidence type="ECO:0000313" key="3">
    <source>
        <dbReference type="EMBL" id="KAJ2687448.1"/>
    </source>
</evidence>
<accession>A0A9W8GJA2</accession>
<dbReference type="GO" id="GO:0005680">
    <property type="term" value="C:anaphase-promoting complex"/>
    <property type="evidence" value="ECO:0007669"/>
    <property type="project" value="UniProtKB-ARBA"/>
</dbReference>
<dbReference type="Proteomes" id="UP001151516">
    <property type="component" value="Unassembled WGS sequence"/>
</dbReference>
<evidence type="ECO:0000256" key="1">
    <source>
        <dbReference type="ARBA" id="ARBA00022803"/>
    </source>
</evidence>
<proteinExistence type="predicted"/>
<protein>
    <recommendedName>
        <fullName evidence="5">TPR-like protein</fullName>
    </recommendedName>
</protein>
<dbReference type="SUPFAM" id="SSF48452">
    <property type="entry name" value="TPR-like"/>
    <property type="match status" value="1"/>
</dbReference>
<dbReference type="EMBL" id="JANBTX010000072">
    <property type="protein sequence ID" value="KAJ2687448.1"/>
    <property type="molecule type" value="Genomic_DNA"/>
</dbReference>
<dbReference type="PANTHER" id="PTHR12558">
    <property type="entry name" value="CELL DIVISION CYCLE 16,23,27"/>
    <property type="match status" value="1"/>
</dbReference>
<sequence>MGPRRGGSEAKGPKKVKGTKKDATKSSPTYSMDQLLAKTQELMDDNDYETALKFAAKAIEMDENNTQALLLAAIIQLESGEVEPAINCLLKCVEISPDRGFEKYMYLGQFAVELEAVKYFQLGVDAMQRDLDELGTAESTKDQAASLKRKMAEAYVAMTEIYLTDCCFEEDAEKRCEELLQSGLLIDPDCPEVYQTMASVRLSQNRPDDARDCVAKSMALWADKELTDPTQIPSYENRLALVRLLLELDDKEKALGLLELLQKEDDESVDAWYLFGWTYHLQSEDVATAGSDEDKAELLRSSRECFKQAIKLANMLGYDNDGLIDHALELVAAVDAILPPSEDDEEEDEGAPAVPNEPEWDDIASEDEDVEMGS</sequence>
<reference evidence="3" key="1">
    <citation type="submission" date="2022-07" db="EMBL/GenBank/DDBJ databases">
        <title>Phylogenomic reconstructions and comparative analyses of Kickxellomycotina fungi.</title>
        <authorList>
            <person name="Reynolds N.K."/>
            <person name="Stajich J.E."/>
            <person name="Barry K."/>
            <person name="Grigoriev I.V."/>
            <person name="Crous P."/>
            <person name="Smith M.E."/>
        </authorList>
    </citation>
    <scope>NUCLEOTIDE SEQUENCE</scope>
    <source>
        <strain evidence="3">CBS 109367</strain>
    </source>
</reference>
<dbReference type="AlphaFoldDB" id="A0A9W8GJA2"/>
<feature type="compositionally biased region" description="Acidic residues" evidence="2">
    <location>
        <begin position="341"/>
        <end position="350"/>
    </location>
</feature>
<comment type="caution">
    <text evidence="3">The sequence shown here is derived from an EMBL/GenBank/DDBJ whole genome shotgun (WGS) entry which is preliminary data.</text>
</comment>
<feature type="region of interest" description="Disordered" evidence="2">
    <location>
        <begin position="338"/>
        <end position="374"/>
    </location>
</feature>
<organism evidence="3 4">
    <name type="scientific">Coemansia spiralis</name>
    <dbReference type="NCBI Taxonomy" id="417178"/>
    <lineage>
        <taxon>Eukaryota</taxon>
        <taxon>Fungi</taxon>
        <taxon>Fungi incertae sedis</taxon>
        <taxon>Zoopagomycota</taxon>
        <taxon>Kickxellomycotina</taxon>
        <taxon>Kickxellomycetes</taxon>
        <taxon>Kickxellales</taxon>
        <taxon>Kickxellaceae</taxon>
        <taxon>Coemansia</taxon>
    </lineage>
</organism>
<dbReference type="OrthoDB" id="1914839at2759"/>
<dbReference type="PANTHER" id="PTHR12558:SF50">
    <property type="entry name" value="ASSEMBLY CHAPERONE OF RPL4-RELATED"/>
    <property type="match status" value="1"/>
</dbReference>
<name>A0A9W8GJA2_9FUNG</name>
<feature type="compositionally biased region" description="Acidic residues" evidence="2">
    <location>
        <begin position="358"/>
        <end position="374"/>
    </location>
</feature>
<feature type="region of interest" description="Disordered" evidence="2">
    <location>
        <begin position="1"/>
        <end position="30"/>
    </location>
</feature>
<feature type="compositionally biased region" description="Basic and acidic residues" evidence="2">
    <location>
        <begin position="1"/>
        <end position="12"/>
    </location>
</feature>
<dbReference type="Pfam" id="PF14559">
    <property type="entry name" value="TPR_19"/>
    <property type="match status" value="1"/>
</dbReference>
<dbReference type="Gene3D" id="1.25.40.10">
    <property type="entry name" value="Tetratricopeptide repeat domain"/>
    <property type="match status" value="2"/>
</dbReference>
<dbReference type="CDD" id="cd24142">
    <property type="entry name" value="ACL4-like"/>
    <property type="match status" value="1"/>
</dbReference>
<evidence type="ECO:0008006" key="5">
    <source>
        <dbReference type="Google" id="ProtNLM"/>
    </source>
</evidence>
<evidence type="ECO:0000313" key="4">
    <source>
        <dbReference type="Proteomes" id="UP001151516"/>
    </source>
</evidence>
<evidence type="ECO:0000256" key="2">
    <source>
        <dbReference type="SAM" id="MobiDB-lite"/>
    </source>
</evidence>
<dbReference type="InterPro" id="IPR019734">
    <property type="entry name" value="TPR_rpt"/>
</dbReference>
<dbReference type="InterPro" id="IPR011990">
    <property type="entry name" value="TPR-like_helical_dom_sf"/>
</dbReference>
<dbReference type="GO" id="GO:0051301">
    <property type="term" value="P:cell division"/>
    <property type="evidence" value="ECO:0007669"/>
    <property type="project" value="TreeGrafter"/>
</dbReference>
<keyword evidence="1" id="KW-0802">TPR repeat</keyword>
<keyword evidence="4" id="KW-1185">Reference proteome</keyword>
<dbReference type="SMART" id="SM00028">
    <property type="entry name" value="TPR"/>
    <property type="match status" value="3"/>
</dbReference>